<geneLocation type="plasmid" evidence="1">
    <name>unnamed2</name>
</geneLocation>
<dbReference type="AlphaFoldDB" id="A0AAU7S506"/>
<protein>
    <submittedName>
        <fullName evidence="1">Uncharacterized protein</fullName>
    </submittedName>
</protein>
<dbReference type="RefSeq" id="WP_349962675.1">
    <property type="nucleotide sequence ID" value="NZ_CP157962.1"/>
</dbReference>
<reference evidence="1" key="1">
    <citation type="submission" date="2024-06" db="EMBL/GenBank/DDBJ databases">
        <authorList>
            <person name="Li T."/>
            <person name="Gao R."/>
        </authorList>
    </citation>
    <scope>NUCLEOTIDE SEQUENCE</scope>
    <source>
        <strain evidence="1">ZPR3</strain>
        <plasmid evidence="1">unnamed2</plasmid>
    </source>
</reference>
<accession>A0AAU7S506</accession>
<dbReference type="EMBL" id="CP157962">
    <property type="protein sequence ID" value="XBT97535.1"/>
    <property type="molecule type" value="Genomic_DNA"/>
</dbReference>
<keyword evidence="1" id="KW-0614">Plasmid</keyword>
<gene>
    <name evidence="1" type="ORF">ABM479_30195</name>
</gene>
<name>A0AAU7S506_9HYPH</name>
<organism evidence="1">
    <name type="scientific">Rhizobium sp. ZPR3</name>
    <dbReference type="NCBI Taxonomy" id="3158967"/>
    <lineage>
        <taxon>Bacteria</taxon>
        <taxon>Pseudomonadati</taxon>
        <taxon>Pseudomonadota</taxon>
        <taxon>Alphaproteobacteria</taxon>
        <taxon>Hyphomicrobiales</taxon>
        <taxon>Rhizobiaceae</taxon>
        <taxon>Rhizobium/Agrobacterium group</taxon>
        <taxon>Rhizobium</taxon>
    </lineage>
</organism>
<evidence type="ECO:0000313" key="1">
    <source>
        <dbReference type="EMBL" id="XBT97535.1"/>
    </source>
</evidence>
<proteinExistence type="predicted"/>
<sequence length="277" mass="30258">MSIFVPLIFLAASIPAMPPAPIGEEFPALSGGPAPIIFEFTDYGGTKSALKAKVTPESVQNWCGNWHPSDTSCAQSYGDDGGRVYEASANCETGDLQTDGKHYLFDGPDTKSKNFYGYPGVRDSDTGKRVADTAMDRTLGAMWLQLCPFGWPYRDVPVTQTFRTEDRYGEPIGHNGSLMFNNQKQHIIVYEEPKASIAGAIKPNTVLVHGWEVPNEWFSGVAYTFKKGCDPAPYLVNGHYQSGNLTLLGKAPIREGCNIVGYSNKSPNAKLVFDLSE</sequence>